<feature type="transmembrane region" description="Helical" evidence="1">
    <location>
        <begin position="170"/>
        <end position="199"/>
    </location>
</feature>
<evidence type="ECO:0000313" key="3">
    <source>
        <dbReference type="Proteomes" id="UP000031675"/>
    </source>
</evidence>
<keyword evidence="1" id="KW-1133">Transmembrane helix</keyword>
<evidence type="ECO:0000313" key="2">
    <source>
        <dbReference type="EMBL" id="KIH99244.1"/>
    </source>
</evidence>
<dbReference type="AlphaFoldDB" id="A0A0C2FJ19"/>
<dbReference type="RefSeq" id="WP_040272354.1">
    <property type="nucleotide sequence ID" value="NZ_JROO01000014.1"/>
</dbReference>
<feature type="transmembrane region" description="Helical" evidence="1">
    <location>
        <begin position="26"/>
        <end position="47"/>
    </location>
</feature>
<proteinExistence type="predicted"/>
<keyword evidence="1" id="KW-0472">Membrane</keyword>
<dbReference type="EMBL" id="JROO01000014">
    <property type="protein sequence ID" value="KIH99244.1"/>
    <property type="molecule type" value="Genomic_DNA"/>
</dbReference>
<sequence>MVSPSTPPAAAAGPSAPVPWRPSRRVVAVAAATALACVGFAAVNVAFEATDRFSSGPYAAYSTGISVMNWLVVGLKAAGAAMALLSVAPRPRRLPSPALAFGLWAAFATLGVYAVGNVVHVAGMATGLFGSPAQIDLAGLAYVLFFLLFAGGFGVLAVSHTRRHRLRARWAVLGSLGAPLVLAGVLVGAPAALAALGLMPAA</sequence>
<evidence type="ECO:0000256" key="1">
    <source>
        <dbReference type="SAM" id="Phobius"/>
    </source>
</evidence>
<protein>
    <submittedName>
        <fullName evidence="2">Uncharacterized protein</fullName>
    </submittedName>
</protein>
<accession>A0A0C2FJ19</accession>
<comment type="caution">
    <text evidence="2">The sequence shown here is derived from an EMBL/GenBank/DDBJ whole genome shotgun (WGS) entry which is preliminary data.</text>
</comment>
<name>A0A0C2FJ19_9ACTN</name>
<dbReference type="Proteomes" id="UP000031675">
    <property type="component" value="Unassembled WGS sequence"/>
</dbReference>
<feature type="transmembrane region" description="Helical" evidence="1">
    <location>
        <begin position="99"/>
        <end position="119"/>
    </location>
</feature>
<feature type="transmembrane region" description="Helical" evidence="1">
    <location>
        <begin position="67"/>
        <end position="87"/>
    </location>
</feature>
<feature type="transmembrane region" description="Helical" evidence="1">
    <location>
        <begin position="139"/>
        <end position="158"/>
    </location>
</feature>
<reference evidence="3" key="1">
    <citation type="journal article" date="2015" name="Chem. Biol.">
        <title>Structure, bioactivity, and resistance mechanism of streptomonomicin, an unusual lasso Peptide from an understudied halophilic actinomycete.</title>
        <authorList>
            <person name="Metelev M."/>
            <person name="Tietz J.I."/>
            <person name="Melby J.O."/>
            <person name="Blair P.M."/>
            <person name="Zhu L."/>
            <person name="Livnat I."/>
            <person name="Severinov K."/>
            <person name="Mitchell D.A."/>
        </authorList>
    </citation>
    <scope>NUCLEOTIDE SEQUENCE [LARGE SCALE GENOMIC DNA]</scope>
    <source>
        <strain evidence="3">YIM 90003</strain>
    </source>
</reference>
<keyword evidence="1" id="KW-0812">Transmembrane</keyword>
<dbReference type="OrthoDB" id="3784207at2"/>
<gene>
    <name evidence="2" type="ORF">LP52_09040</name>
</gene>
<organism evidence="2 3">
    <name type="scientific">Streptomonospora alba</name>
    <dbReference type="NCBI Taxonomy" id="183763"/>
    <lineage>
        <taxon>Bacteria</taxon>
        <taxon>Bacillati</taxon>
        <taxon>Actinomycetota</taxon>
        <taxon>Actinomycetes</taxon>
        <taxon>Streptosporangiales</taxon>
        <taxon>Nocardiopsidaceae</taxon>
        <taxon>Streptomonospora</taxon>
    </lineage>
</organism>
<keyword evidence="3" id="KW-1185">Reference proteome</keyword>